<evidence type="ECO:0000313" key="7">
    <source>
        <dbReference type="EMBL" id="DAB37363.1"/>
    </source>
</evidence>
<keyword evidence="2" id="KW-0378">Hydrolase</keyword>
<dbReference type="InterPro" id="IPR001650">
    <property type="entry name" value="Helicase_C-like"/>
</dbReference>
<evidence type="ECO:0000259" key="6">
    <source>
        <dbReference type="PROSITE" id="PS51194"/>
    </source>
</evidence>
<dbReference type="InterPro" id="IPR011545">
    <property type="entry name" value="DEAD/DEAH_box_helicase_dom"/>
</dbReference>
<evidence type="ECO:0000256" key="3">
    <source>
        <dbReference type="ARBA" id="ARBA00022806"/>
    </source>
</evidence>
<protein>
    <submittedName>
        <fullName evidence="7">ATP-dependent helicase HrpB</fullName>
    </submittedName>
</protein>
<dbReference type="InterPro" id="IPR013689">
    <property type="entry name" value="RNA_helicase_ATP-dep_HrpB_C"/>
</dbReference>
<dbReference type="RefSeq" id="WP_303663242.1">
    <property type="nucleotide sequence ID" value="NZ_DLUI01000166.1"/>
</dbReference>
<dbReference type="CDD" id="cd17990">
    <property type="entry name" value="DEXHc_HrpB"/>
    <property type="match status" value="1"/>
</dbReference>
<dbReference type="Pfam" id="PF00271">
    <property type="entry name" value="Helicase_C"/>
    <property type="match status" value="1"/>
</dbReference>
<feature type="domain" description="Helicase C-terminal" evidence="6">
    <location>
        <begin position="206"/>
        <end position="369"/>
    </location>
</feature>
<keyword evidence="1" id="KW-0547">Nucleotide-binding</keyword>
<dbReference type="Pfam" id="PF00270">
    <property type="entry name" value="DEAD"/>
    <property type="match status" value="1"/>
</dbReference>
<dbReference type="EMBL" id="DLUI01000166">
    <property type="protein sequence ID" value="DAB37363.1"/>
    <property type="molecule type" value="Genomic_DNA"/>
</dbReference>
<evidence type="ECO:0000256" key="2">
    <source>
        <dbReference type="ARBA" id="ARBA00022801"/>
    </source>
</evidence>
<dbReference type="InterPro" id="IPR027417">
    <property type="entry name" value="P-loop_NTPase"/>
</dbReference>
<dbReference type="Proteomes" id="UP000228859">
    <property type="component" value="Unassembled WGS sequence"/>
</dbReference>
<comment type="caution">
    <text evidence="7">The sequence shown here is derived from an EMBL/GenBank/DDBJ whole genome shotgun (WGS) entry which is preliminary data.</text>
</comment>
<dbReference type="GO" id="GO:0004386">
    <property type="term" value="F:helicase activity"/>
    <property type="evidence" value="ECO:0007669"/>
    <property type="project" value="UniProtKB-KW"/>
</dbReference>
<proteinExistence type="predicted"/>
<gene>
    <name evidence="7" type="primary">hrpB</name>
    <name evidence="7" type="ORF">CFH83_11570</name>
</gene>
<evidence type="ECO:0000256" key="1">
    <source>
        <dbReference type="ARBA" id="ARBA00022741"/>
    </source>
</evidence>
<dbReference type="PROSITE" id="PS51194">
    <property type="entry name" value="HELICASE_CTER"/>
    <property type="match status" value="1"/>
</dbReference>
<dbReference type="FunFam" id="3.40.50.300:FF:002125">
    <property type="entry name" value="ATP-dependent helicase HrpB"/>
    <property type="match status" value="1"/>
</dbReference>
<keyword evidence="4" id="KW-0067">ATP-binding</keyword>
<dbReference type="NCBIfam" id="TIGR01970">
    <property type="entry name" value="DEAH_box_HrpB"/>
    <property type="match status" value="1"/>
</dbReference>
<sequence>MNLPIYDVIGDIRSALLTSNRLILQAPPGAGKTTSVPLALLDEPWLEGKQIIMLEPRRIAARSAAERMAHLLGEKVGMRIGYQIRAEKKLSSDTKILVVTEGILTRMLQSDPSLESVALIIFDEFHERHLHSDLSLAFALQSQEFLREDLKIMVMSATLDTDALQRLLNHPPLITSVGRSFPIAIEHLPPNTPTIEPKKIVAALMDLIQTIIHSDEGSILVFLPGSREIKALEGMLKAYYKEREIDISPLYGELSKEVQERAIAPSLRRKIVLATNIAETSLTIEGITIVVDSGLEKVLTFDPRSGMERLVTQRISRASADQRAGRAGRLSAGKCYRLWSATSHQMLTSHKEPEIRLCDLTPLALELGLWGDNELSWITPPPAKALAHGVSLLQMMGAMDAKGSITAHGKAMMGLGIHPRLAHMIRIGQTLGYESEAIVLAALLNERDLFARSSERTSDMRERFWRLCDAFNANVLPPVMAENANFILATARDIAKRLTSSLRLSADFPSEMIALLLTLAYPDRIARLRSPKGDKYLLSNGKEVRLAQEDDLIGEEWLIVTQSGGESTTGQIYQCAPLCIDVLERYLPELFSTEATITWNAESERVEAREITRLGAIIVESRPLEHPDAMEVKRTLLEGIRSKGVDALPWSASSVALRHRLQTMHYHCSENSFGNFSDEALLSSLEIWLLPHLSTQSSLRECESLDLYAILTSQLSWEETQRLNALLPTHFSAPSGTSVALDYSNPEAVILAVRIQEVFGLGSHPSVFEGKIPLLIHLLSPARRPIQVTRDLIGFWNGSYNDVKKELKGRYPKHYWPDDPRNAEATSRTKKYM</sequence>
<evidence type="ECO:0000313" key="8">
    <source>
        <dbReference type="Proteomes" id="UP000228859"/>
    </source>
</evidence>
<dbReference type="GO" id="GO:0003676">
    <property type="term" value="F:nucleic acid binding"/>
    <property type="evidence" value="ECO:0007669"/>
    <property type="project" value="InterPro"/>
</dbReference>
<dbReference type="CDD" id="cd18791">
    <property type="entry name" value="SF2_C_RHA"/>
    <property type="match status" value="1"/>
</dbReference>
<dbReference type="InterPro" id="IPR014001">
    <property type="entry name" value="Helicase_ATP-bd"/>
</dbReference>
<dbReference type="InterPro" id="IPR010225">
    <property type="entry name" value="HrpB"/>
</dbReference>
<feature type="domain" description="Helicase ATP-binding" evidence="5">
    <location>
        <begin position="13"/>
        <end position="177"/>
    </location>
</feature>
<dbReference type="PIRSF" id="PIRSF005496">
    <property type="entry name" value="ATP_hel_hrpB"/>
    <property type="match status" value="1"/>
</dbReference>
<dbReference type="InterPro" id="IPR049614">
    <property type="entry name" value="HrpB_DEXH"/>
</dbReference>
<keyword evidence="3 7" id="KW-0347">Helicase</keyword>
<dbReference type="SMART" id="SM00847">
    <property type="entry name" value="HA2"/>
    <property type="match status" value="1"/>
</dbReference>
<dbReference type="SUPFAM" id="SSF52540">
    <property type="entry name" value="P-loop containing nucleoside triphosphate hydrolases"/>
    <property type="match status" value="1"/>
</dbReference>
<organism evidence="7 8">
    <name type="scientific">Sulfuricurvum kujiense</name>
    <dbReference type="NCBI Taxonomy" id="148813"/>
    <lineage>
        <taxon>Bacteria</taxon>
        <taxon>Pseudomonadati</taxon>
        <taxon>Campylobacterota</taxon>
        <taxon>Epsilonproteobacteria</taxon>
        <taxon>Campylobacterales</taxon>
        <taxon>Sulfurimonadaceae</taxon>
        <taxon>Sulfuricurvum</taxon>
    </lineage>
</organism>
<dbReference type="Gene3D" id="3.40.50.300">
    <property type="entry name" value="P-loop containing nucleotide triphosphate hydrolases"/>
    <property type="match status" value="2"/>
</dbReference>
<dbReference type="GO" id="GO:0005524">
    <property type="term" value="F:ATP binding"/>
    <property type="evidence" value="ECO:0007669"/>
    <property type="project" value="UniProtKB-KW"/>
</dbReference>
<dbReference type="SMART" id="SM00490">
    <property type="entry name" value="HELICc"/>
    <property type="match status" value="1"/>
</dbReference>
<dbReference type="GO" id="GO:0016787">
    <property type="term" value="F:hydrolase activity"/>
    <property type="evidence" value="ECO:0007669"/>
    <property type="project" value="UniProtKB-KW"/>
</dbReference>
<dbReference type="Pfam" id="PF08482">
    <property type="entry name" value="HrpB_C"/>
    <property type="match status" value="1"/>
</dbReference>
<reference evidence="7 8" key="1">
    <citation type="journal article" date="2017" name="Front. Microbiol.">
        <title>Comparative Genomic Analysis of the Class Epsilonproteobacteria and Proposed Reclassification to Epsilonbacteraeota (phyl. nov.).</title>
        <authorList>
            <person name="Waite D.W."/>
            <person name="Vanwonterghem I."/>
            <person name="Rinke C."/>
            <person name="Parks D.H."/>
            <person name="Zhang Y."/>
            <person name="Takai K."/>
            <person name="Sievert S.M."/>
            <person name="Simon J."/>
            <person name="Campbell B.J."/>
            <person name="Hanson T.E."/>
            <person name="Woyke T."/>
            <person name="Klotz M.G."/>
            <person name="Hugenholtz P."/>
        </authorList>
    </citation>
    <scope>NUCLEOTIDE SEQUENCE [LARGE SCALE GENOMIC DNA]</scope>
    <source>
        <strain evidence="7">UBA12443</strain>
    </source>
</reference>
<dbReference type="AlphaFoldDB" id="A0A2D3WLD3"/>
<evidence type="ECO:0000259" key="5">
    <source>
        <dbReference type="PROSITE" id="PS51192"/>
    </source>
</evidence>
<dbReference type="PANTHER" id="PTHR43519:SF1">
    <property type="entry name" value="ATP-DEPENDENT RNA HELICASE HRPB"/>
    <property type="match status" value="1"/>
</dbReference>
<accession>A0A2D3WLD3</accession>
<dbReference type="PROSITE" id="PS51192">
    <property type="entry name" value="HELICASE_ATP_BIND_1"/>
    <property type="match status" value="1"/>
</dbReference>
<name>A0A2D3WLD3_9BACT</name>
<dbReference type="PANTHER" id="PTHR43519">
    <property type="entry name" value="ATP-DEPENDENT RNA HELICASE HRPB"/>
    <property type="match status" value="1"/>
</dbReference>
<dbReference type="Gene3D" id="1.20.120.1080">
    <property type="match status" value="1"/>
</dbReference>
<evidence type="ECO:0000256" key="4">
    <source>
        <dbReference type="ARBA" id="ARBA00022840"/>
    </source>
</evidence>
<dbReference type="SMART" id="SM00487">
    <property type="entry name" value="DEXDc"/>
    <property type="match status" value="1"/>
</dbReference>
<dbReference type="InterPro" id="IPR007502">
    <property type="entry name" value="Helicase-assoc_dom"/>
</dbReference>